<comment type="caution">
    <text evidence="3">The sequence shown here is derived from an EMBL/GenBank/DDBJ whole genome shotgun (WGS) entry which is preliminary data.</text>
</comment>
<dbReference type="InterPro" id="IPR051009">
    <property type="entry name" value="PRM"/>
</dbReference>
<dbReference type="EMBL" id="JAEUBG010004397">
    <property type="protein sequence ID" value="KAH3681525.1"/>
    <property type="molecule type" value="Genomic_DNA"/>
</dbReference>
<dbReference type="Proteomes" id="UP000774326">
    <property type="component" value="Unassembled WGS sequence"/>
</dbReference>
<evidence type="ECO:0000256" key="2">
    <source>
        <dbReference type="SAM" id="SignalP"/>
    </source>
</evidence>
<evidence type="ECO:0000313" key="4">
    <source>
        <dbReference type="Proteomes" id="UP000774326"/>
    </source>
</evidence>
<keyword evidence="1" id="KW-0472">Membrane</keyword>
<dbReference type="GO" id="GO:0000324">
    <property type="term" value="C:fungal-type vacuole"/>
    <property type="evidence" value="ECO:0007669"/>
    <property type="project" value="TreeGrafter"/>
</dbReference>
<evidence type="ECO:0000313" key="3">
    <source>
        <dbReference type="EMBL" id="KAH3681525.1"/>
    </source>
</evidence>
<feature type="signal peptide" evidence="2">
    <location>
        <begin position="1"/>
        <end position="18"/>
    </location>
</feature>
<reference evidence="3" key="1">
    <citation type="journal article" date="2021" name="Open Biol.">
        <title>Shared evolutionary footprints suggest mitochondrial oxidative damage underlies multiple complex I losses in fungi.</title>
        <authorList>
            <person name="Schikora-Tamarit M.A."/>
            <person name="Marcet-Houben M."/>
            <person name="Nosek J."/>
            <person name="Gabaldon T."/>
        </authorList>
    </citation>
    <scope>NUCLEOTIDE SEQUENCE</scope>
    <source>
        <strain evidence="3">CBS2887</strain>
    </source>
</reference>
<evidence type="ECO:0000256" key="1">
    <source>
        <dbReference type="SAM" id="Phobius"/>
    </source>
</evidence>
<organism evidence="3 4">
    <name type="scientific">Wickerhamomyces pijperi</name>
    <name type="common">Yeast</name>
    <name type="synonym">Pichia pijperi</name>
    <dbReference type="NCBI Taxonomy" id="599730"/>
    <lineage>
        <taxon>Eukaryota</taxon>
        <taxon>Fungi</taxon>
        <taxon>Dikarya</taxon>
        <taxon>Ascomycota</taxon>
        <taxon>Saccharomycotina</taxon>
        <taxon>Saccharomycetes</taxon>
        <taxon>Phaffomycetales</taxon>
        <taxon>Wickerhamomycetaceae</taxon>
        <taxon>Wickerhamomyces</taxon>
    </lineage>
</organism>
<protein>
    <submittedName>
        <fullName evidence="3">Uncharacterized protein</fullName>
    </submittedName>
</protein>
<feature type="chain" id="PRO_5040162569" evidence="2">
    <location>
        <begin position="19"/>
        <end position="333"/>
    </location>
</feature>
<dbReference type="AlphaFoldDB" id="A0A9P8Q1M1"/>
<gene>
    <name evidence="3" type="ORF">WICPIJ_007506</name>
</gene>
<dbReference type="OrthoDB" id="4065319at2759"/>
<keyword evidence="1" id="KW-1133">Transmembrane helix</keyword>
<dbReference type="PANTHER" id="PTHR36089">
    <property type="entry name" value="CHITIN SYNTHASE 3 COMPLEX PROTEIN CSI2-RELATED"/>
    <property type="match status" value="1"/>
</dbReference>
<accession>A0A9P8Q1M1</accession>
<name>A0A9P8Q1M1_WICPI</name>
<keyword evidence="2" id="KW-0732">Signal</keyword>
<dbReference type="GO" id="GO:0005935">
    <property type="term" value="C:cellular bud neck"/>
    <property type="evidence" value="ECO:0007669"/>
    <property type="project" value="TreeGrafter"/>
</dbReference>
<reference evidence="3" key="2">
    <citation type="submission" date="2021-01" db="EMBL/GenBank/DDBJ databases">
        <authorList>
            <person name="Schikora-Tamarit M.A."/>
        </authorList>
    </citation>
    <scope>NUCLEOTIDE SEQUENCE</scope>
    <source>
        <strain evidence="3">CBS2887</strain>
    </source>
</reference>
<sequence>MKLSEIITCLSLIAMTDAQGILTRTLKHVHNRHVPTASITPRTTVVLTRRDESSGVASSTALPSLTTSTTSSTEVSTFTSSMPSFTVTTTTTASSDASSTSFSHTVYVPSGIYNPFIITETLPEGLTFIVIGSVAGLIFIILLLARWINKVRSQRQAEKANLENRDSFYLYDHSIFDQKLNIGQTTPGSASIYSLSSNSTVHLLNKQQSMEQLIQTGNRNQGKSYRNTISRSSRASMFISPTEVIGMAQNHTGTPFSAVSDKSFIDLDNSPIDAPEYAYVPGSQSVLDFPAADEVNYLQKKMKRPPSLYMEQLLNDNSSDDGSFINYDEKYHI</sequence>
<keyword evidence="1" id="KW-0812">Transmembrane</keyword>
<dbReference type="PANTHER" id="PTHR36089:SF1">
    <property type="entry name" value="CHITIN SYNTHASE 3 COMPLEX PROTEIN CSI2-RELATED"/>
    <property type="match status" value="1"/>
</dbReference>
<keyword evidence="4" id="KW-1185">Reference proteome</keyword>
<feature type="transmembrane region" description="Helical" evidence="1">
    <location>
        <begin position="125"/>
        <end position="145"/>
    </location>
</feature>
<proteinExistence type="predicted"/>